<keyword evidence="1" id="KW-0540">Nuclease</keyword>
<organism evidence="4 5">
    <name type="scientific">Escherichia coli</name>
    <dbReference type="NCBI Taxonomy" id="562"/>
    <lineage>
        <taxon>Bacteria</taxon>
        <taxon>Pseudomonadati</taxon>
        <taxon>Pseudomonadota</taxon>
        <taxon>Gammaproteobacteria</taxon>
        <taxon>Enterobacterales</taxon>
        <taxon>Enterobacteriaceae</taxon>
        <taxon>Escherichia</taxon>
    </lineage>
</organism>
<dbReference type="AlphaFoldDB" id="A0A376LH82"/>
<keyword evidence="2" id="KW-0269">Exonuclease</keyword>
<dbReference type="EC" id="3.1.-.-" evidence="4"/>
<dbReference type="GO" id="GO:0004527">
    <property type="term" value="F:exonuclease activity"/>
    <property type="evidence" value="ECO:0007669"/>
    <property type="project" value="UniProtKB-KW"/>
</dbReference>
<dbReference type="InterPro" id="IPR013520">
    <property type="entry name" value="Ribonucl_H"/>
</dbReference>
<protein>
    <submittedName>
        <fullName evidence="4">Oligoribonuclease</fullName>
        <ecNumber evidence="4">3.1.-.-</ecNumber>
    </submittedName>
</protein>
<evidence type="ECO:0000256" key="1">
    <source>
        <dbReference type="ARBA" id="ARBA00022722"/>
    </source>
</evidence>
<dbReference type="Proteomes" id="UP000254877">
    <property type="component" value="Unassembled WGS sequence"/>
</dbReference>
<evidence type="ECO:0000259" key="3">
    <source>
        <dbReference type="Pfam" id="PF00929"/>
    </source>
</evidence>
<dbReference type="Gene3D" id="3.30.420.10">
    <property type="entry name" value="Ribonuclease H-like superfamily/Ribonuclease H"/>
    <property type="match status" value="1"/>
</dbReference>
<dbReference type="Pfam" id="PF00929">
    <property type="entry name" value="RNase_T"/>
    <property type="match status" value="1"/>
</dbReference>
<evidence type="ECO:0000313" key="5">
    <source>
        <dbReference type="Proteomes" id="UP000254877"/>
    </source>
</evidence>
<name>A0A376LH82_ECOLX</name>
<dbReference type="InterPro" id="IPR036397">
    <property type="entry name" value="RNaseH_sf"/>
</dbReference>
<feature type="domain" description="Exonuclease" evidence="3">
    <location>
        <begin position="1"/>
        <end position="51"/>
    </location>
</feature>
<reference evidence="4 5" key="1">
    <citation type="submission" date="2018-06" db="EMBL/GenBank/DDBJ databases">
        <authorList>
            <consortium name="Pathogen Informatics"/>
            <person name="Doyle S."/>
        </authorList>
    </citation>
    <scope>NUCLEOTIDE SEQUENCE [LARGE SCALE GENOMIC DNA]</scope>
    <source>
        <strain evidence="4 5">NCTC7928</strain>
    </source>
</reference>
<dbReference type="GO" id="GO:0003676">
    <property type="term" value="F:nucleic acid binding"/>
    <property type="evidence" value="ECO:0007669"/>
    <property type="project" value="InterPro"/>
</dbReference>
<gene>
    <name evidence="4" type="primary">orn_2</name>
    <name evidence="4" type="ORF">NCTC7928_03939</name>
</gene>
<dbReference type="GO" id="GO:0006259">
    <property type="term" value="P:DNA metabolic process"/>
    <property type="evidence" value="ECO:0007669"/>
    <property type="project" value="UniProtKB-ARBA"/>
</dbReference>
<keyword evidence="4" id="KW-0378">Hydrolase</keyword>
<dbReference type="InterPro" id="IPR012337">
    <property type="entry name" value="RNaseH-like_sf"/>
</dbReference>
<sequence>MPELEAYFHYRYLDVSTLKELARRWKPAILDGFTKQGTHQAMDDIRESVAELAYYREHFIKL</sequence>
<dbReference type="SUPFAM" id="SSF53098">
    <property type="entry name" value="Ribonuclease H-like"/>
    <property type="match status" value="1"/>
</dbReference>
<accession>A0A376LH82</accession>
<evidence type="ECO:0000256" key="2">
    <source>
        <dbReference type="ARBA" id="ARBA00022839"/>
    </source>
</evidence>
<dbReference type="EMBL" id="UGAB01000002">
    <property type="protein sequence ID" value="STF43250.1"/>
    <property type="molecule type" value="Genomic_DNA"/>
</dbReference>
<evidence type="ECO:0000313" key="4">
    <source>
        <dbReference type="EMBL" id="STF43250.1"/>
    </source>
</evidence>
<proteinExistence type="predicted"/>